<keyword evidence="4" id="KW-0456">Lyase</keyword>
<evidence type="ECO:0000313" key="7">
    <source>
        <dbReference type="Proteomes" id="UP000286045"/>
    </source>
</evidence>
<dbReference type="EMBL" id="RYZI01000553">
    <property type="protein sequence ID" value="RWA04542.1"/>
    <property type="molecule type" value="Genomic_DNA"/>
</dbReference>
<comment type="caution">
    <text evidence="6">The sequence shown here is derived from an EMBL/GenBank/DDBJ whole genome shotgun (WGS) entry which is preliminary data.</text>
</comment>
<evidence type="ECO:0000256" key="1">
    <source>
        <dbReference type="ARBA" id="ARBA00005495"/>
    </source>
</evidence>
<dbReference type="PANTHER" id="PTHR33337:SF30">
    <property type="entry name" value="DUF636 DOMAIN PROTEIN (AFU_ORTHOLOGUE AFUA_1G03180)"/>
    <property type="match status" value="1"/>
</dbReference>
<sequence>MTTTGSCMCGDIRYHYTGEPAVTALCHCVDCQKWTGGAFTSNAVVPRTAFSVTQGMCITHGSTLLTVISPILGTPKSYDAVGASGKINKHFFCSNCGSSLYTELEVMPDVTCVKAGGLDGGAANLGNQIGVEFYVKDRPQYLKPCDGAKQEPQFG</sequence>
<dbReference type="GO" id="GO:0046872">
    <property type="term" value="F:metal ion binding"/>
    <property type="evidence" value="ECO:0007669"/>
    <property type="project" value="UniProtKB-KW"/>
</dbReference>
<protein>
    <recommendedName>
        <fullName evidence="5">CENP-V/GFA domain-containing protein</fullName>
    </recommendedName>
</protein>
<dbReference type="Proteomes" id="UP000286045">
    <property type="component" value="Unassembled WGS sequence"/>
</dbReference>
<name>A0A439CR10_9PEZI</name>
<dbReference type="STRING" id="363999.A0A439CR10"/>
<keyword evidence="3" id="KW-0862">Zinc</keyword>
<evidence type="ECO:0000259" key="5">
    <source>
        <dbReference type="PROSITE" id="PS51891"/>
    </source>
</evidence>
<reference evidence="6 7" key="1">
    <citation type="submission" date="2018-12" db="EMBL/GenBank/DDBJ databases">
        <title>Draft genome sequence of Xylaria grammica IHI A82.</title>
        <authorList>
            <person name="Buettner E."/>
            <person name="Kellner H."/>
        </authorList>
    </citation>
    <scope>NUCLEOTIDE SEQUENCE [LARGE SCALE GENOMIC DNA]</scope>
    <source>
        <strain evidence="6 7">IHI A82</strain>
    </source>
</reference>
<dbReference type="PROSITE" id="PS51891">
    <property type="entry name" value="CENP_V_GFA"/>
    <property type="match status" value="1"/>
</dbReference>
<dbReference type="SUPFAM" id="SSF51316">
    <property type="entry name" value="Mss4-like"/>
    <property type="match status" value="1"/>
</dbReference>
<keyword evidence="7" id="KW-1185">Reference proteome</keyword>
<dbReference type="Pfam" id="PF04828">
    <property type="entry name" value="GFA"/>
    <property type="match status" value="2"/>
</dbReference>
<dbReference type="PANTHER" id="PTHR33337">
    <property type="entry name" value="GFA DOMAIN-CONTAINING PROTEIN"/>
    <property type="match status" value="1"/>
</dbReference>
<feature type="domain" description="CENP-V/GFA" evidence="5">
    <location>
        <begin position="3"/>
        <end position="135"/>
    </location>
</feature>
<dbReference type="InterPro" id="IPR006913">
    <property type="entry name" value="CENP-V/GFA"/>
</dbReference>
<dbReference type="InterPro" id="IPR011057">
    <property type="entry name" value="Mss4-like_sf"/>
</dbReference>
<organism evidence="6 7">
    <name type="scientific">Xylaria grammica</name>
    <dbReference type="NCBI Taxonomy" id="363999"/>
    <lineage>
        <taxon>Eukaryota</taxon>
        <taxon>Fungi</taxon>
        <taxon>Dikarya</taxon>
        <taxon>Ascomycota</taxon>
        <taxon>Pezizomycotina</taxon>
        <taxon>Sordariomycetes</taxon>
        <taxon>Xylariomycetidae</taxon>
        <taxon>Xylariales</taxon>
        <taxon>Xylariaceae</taxon>
        <taxon>Xylaria</taxon>
    </lineage>
</organism>
<evidence type="ECO:0000256" key="3">
    <source>
        <dbReference type="ARBA" id="ARBA00022833"/>
    </source>
</evidence>
<evidence type="ECO:0000313" key="6">
    <source>
        <dbReference type="EMBL" id="RWA04542.1"/>
    </source>
</evidence>
<accession>A0A439CR10</accession>
<dbReference type="Gene3D" id="3.90.1590.10">
    <property type="entry name" value="glutathione-dependent formaldehyde- activating enzyme (gfa)"/>
    <property type="match status" value="1"/>
</dbReference>
<keyword evidence="2" id="KW-0479">Metal-binding</keyword>
<evidence type="ECO:0000256" key="2">
    <source>
        <dbReference type="ARBA" id="ARBA00022723"/>
    </source>
</evidence>
<evidence type="ECO:0000256" key="4">
    <source>
        <dbReference type="ARBA" id="ARBA00023239"/>
    </source>
</evidence>
<gene>
    <name evidence="6" type="ORF">EKO27_g10566</name>
</gene>
<comment type="similarity">
    <text evidence="1">Belongs to the Gfa family.</text>
</comment>
<dbReference type="GO" id="GO:0016846">
    <property type="term" value="F:carbon-sulfur lyase activity"/>
    <property type="evidence" value="ECO:0007669"/>
    <property type="project" value="InterPro"/>
</dbReference>
<dbReference type="AlphaFoldDB" id="A0A439CR10"/>
<proteinExistence type="inferred from homology"/>